<dbReference type="EMBL" id="CAJZBQ010000057">
    <property type="protein sequence ID" value="CAG9333930.1"/>
    <property type="molecule type" value="Genomic_DNA"/>
</dbReference>
<keyword evidence="1" id="KW-0479">Metal-binding</keyword>
<evidence type="ECO:0000256" key="4">
    <source>
        <dbReference type="PROSITE-ProRule" id="PRU00502"/>
    </source>
</evidence>
<keyword evidence="5" id="KW-0175">Coiled coil</keyword>
<feature type="domain" description="RING-type" evidence="6">
    <location>
        <begin position="127"/>
        <end position="164"/>
    </location>
</feature>
<feature type="domain" description="UBP-type" evidence="7">
    <location>
        <begin position="158"/>
        <end position="247"/>
    </location>
</feature>
<dbReference type="PROSITE" id="PS50089">
    <property type="entry name" value="ZF_RING_2"/>
    <property type="match status" value="1"/>
</dbReference>
<dbReference type="Pfam" id="PF07576">
    <property type="entry name" value="BRAP2"/>
    <property type="match status" value="1"/>
</dbReference>
<dbReference type="InterPro" id="IPR047243">
    <property type="entry name" value="RING-H2_BRAP2"/>
</dbReference>
<feature type="coiled-coil region" evidence="5">
    <location>
        <begin position="293"/>
        <end position="344"/>
    </location>
</feature>
<keyword evidence="3" id="KW-0862">Zinc</keyword>
<dbReference type="Proteomes" id="UP001162131">
    <property type="component" value="Unassembled WGS sequence"/>
</dbReference>
<name>A0AAU9KAJ2_9CILI</name>
<comment type="caution">
    <text evidence="8">The sequence shown here is derived from an EMBL/GenBank/DDBJ whole genome shotgun (WGS) entry which is preliminary data.</text>
</comment>
<dbReference type="PROSITE" id="PS50271">
    <property type="entry name" value="ZF_UBP"/>
    <property type="match status" value="1"/>
</dbReference>
<evidence type="ECO:0000256" key="5">
    <source>
        <dbReference type="SAM" id="Coils"/>
    </source>
</evidence>
<protein>
    <recommendedName>
        <fullName evidence="10">BRCA1-associated protein</fullName>
    </recommendedName>
</protein>
<dbReference type="GO" id="GO:0008270">
    <property type="term" value="F:zinc ion binding"/>
    <property type="evidence" value="ECO:0007669"/>
    <property type="project" value="UniProtKB-KW"/>
</dbReference>
<dbReference type="SMART" id="SM00290">
    <property type="entry name" value="ZnF_UBP"/>
    <property type="match status" value="1"/>
</dbReference>
<keyword evidence="2 4" id="KW-0863">Zinc-finger</keyword>
<keyword evidence="9" id="KW-1185">Reference proteome</keyword>
<dbReference type="GO" id="GO:0016567">
    <property type="term" value="P:protein ubiquitination"/>
    <property type="evidence" value="ECO:0007669"/>
    <property type="project" value="TreeGrafter"/>
</dbReference>
<organism evidence="8 9">
    <name type="scientific">Blepharisma stoltei</name>
    <dbReference type="NCBI Taxonomy" id="1481888"/>
    <lineage>
        <taxon>Eukaryota</taxon>
        <taxon>Sar</taxon>
        <taxon>Alveolata</taxon>
        <taxon>Ciliophora</taxon>
        <taxon>Postciliodesmatophora</taxon>
        <taxon>Heterotrichea</taxon>
        <taxon>Heterotrichida</taxon>
        <taxon>Blepharismidae</taxon>
        <taxon>Blepharisma</taxon>
    </lineage>
</organism>
<dbReference type="SMART" id="SM00184">
    <property type="entry name" value="RING"/>
    <property type="match status" value="1"/>
</dbReference>
<gene>
    <name evidence="8" type="ORF">BSTOLATCC_MIC59739</name>
</gene>
<dbReference type="GO" id="GO:0007265">
    <property type="term" value="P:Ras protein signal transduction"/>
    <property type="evidence" value="ECO:0007669"/>
    <property type="project" value="TreeGrafter"/>
</dbReference>
<evidence type="ECO:0000259" key="6">
    <source>
        <dbReference type="PROSITE" id="PS50089"/>
    </source>
</evidence>
<reference evidence="8" key="1">
    <citation type="submission" date="2021-09" db="EMBL/GenBank/DDBJ databases">
        <authorList>
            <consortium name="AG Swart"/>
            <person name="Singh M."/>
            <person name="Singh A."/>
            <person name="Seah K."/>
            <person name="Emmerich C."/>
        </authorList>
    </citation>
    <scope>NUCLEOTIDE SEQUENCE</scope>
    <source>
        <strain evidence="8">ATCC30299</strain>
    </source>
</reference>
<dbReference type="PANTHER" id="PTHR24007:SF7">
    <property type="entry name" value="BRCA1-ASSOCIATED PROTEIN"/>
    <property type="match status" value="1"/>
</dbReference>
<dbReference type="Pfam" id="PF02148">
    <property type="entry name" value="zf-UBP"/>
    <property type="match status" value="1"/>
</dbReference>
<dbReference type="SUPFAM" id="SSF57850">
    <property type="entry name" value="RING/U-box"/>
    <property type="match status" value="1"/>
</dbReference>
<dbReference type="InterPro" id="IPR001607">
    <property type="entry name" value="Znf_UBP"/>
</dbReference>
<dbReference type="CDD" id="cd16457">
    <property type="entry name" value="RING-H2_BRAP2"/>
    <property type="match status" value="1"/>
</dbReference>
<dbReference type="GO" id="GO:0005737">
    <property type="term" value="C:cytoplasm"/>
    <property type="evidence" value="ECO:0007669"/>
    <property type="project" value="TreeGrafter"/>
</dbReference>
<evidence type="ECO:0000313" key="8">
    <source>
        <dbReference type="EMBL" id="CAG9333930.1"/>
    </source>
</evidence>
<dbReference type="InterPro" id="IPR011422">
    <property type="entry name" value="BRAP2/ETP1_RRM"/>
</dbReference>
<dbReference type="PANTHER" id="PTHR24007">
    <property type="entry name" value="BRCA1-ASSOCIATED PROTEIN"/>
    <property type="match status" value="1"/>
</dbReference>
<evidence type="ECO:0000259" key="7">
    <source>
        <dbReference type="PROSITE" id="PS50271"/>
    </source>
</evidence>
<accession>A0AAU9KAJ2</accession>
<dbReference type="Gene3D" id="3.30.40.10">
    <property type="entry name" value="Zinc/RING finger domain, C3HC4 (zinc finger)"/>
    <property type="match status" value="2"/>
</dbReference>
<evidence type="ECO:0000256" key="2">
    <source>
        <dbReference type="ARBA" id="ARBA00022771"/>
    </source>
</evidence>
<dbReference type="InterPro" id="IPR013083">
    <property type="entry name" value="Znf_RING/FYVE/PHD"/>
</dbReference>
<evidence type="ECO:0000313" key="9">
    <source>
        <dbReference type="Proteomes" id="UP001162131"/>
    </source>
</evidence>
<evidence type="ECO:0000256" key="1">
    <source>
        <dbReference type="ARBA" id="ARBA00022723"/>
    </source>
</evidence>
<sequence>MEKGIEFWSGNPSVDILKGNIALSDTETPILLMVDIPTSLILVDLYVFLSASLPQIKEIRVLKGPTSKHYLCAILTDSDVSAKEIFQAYSGVKFNSIEDHICQLLFVQSIDISGSDSNLFINHSDHCPICLEDIDVPAITVLCGHSFHIKCLEKLNHSTCPVCRYHLSPPDKSQCDTCGEEENVTMCLICGELGCKYHSEEHYETVGHTYFQDIETKTTWDYSRGIPIHRLVSSGDKIVEVASPGEHQSKKAENLVFEYNCLLSSLLETQREYYNERLKELDTTLDSSLIELLRNIQKENRELSEKCRAQESLEKEIESIGKIIKRENERAEELAKENQELAKLEKGRTVFKCTKEVKDEIEDLEGRIKDMQFYVKAQRKLEGEKIDSIEIREKK</sequence>
<proteinExistence type="predicted"/>
<evidence type="ECO:0000256" key="3">
    <source>
        <dbReference type="ARBA" id="ARBA00022833"/>
    </source>
</evidence>
<dbReference type="GO" id="GO:0061630">
    <property type="term" value="F:ubiquitin protein ligase activity"/>
    <property type="evidence" value="ECO:0007669"/>
    <property type="project" value="TreeGrafter"/>
</dbReference>
<dbReference type="InterPro" id="IPR001841">
    <property type="entry name" value="Znf_RING"/>
</dbReference>
<dbReference type="Pfam" id="PF13639">
    <property type="entry name" value="zf-RING_2"/>
    <property type="match status" value="1"/>
</dbReference>
<evidence type="ECO:0008006" key="10">
    <source>
        <dbReference type="Google" id="ProtNLM"/>
    </source>
</evidence>
<dbReference type="AlphaFoldDB" id="A0AAU9KAJ2"/>